<comment type="similarity">
    <text evidence="2">Belongs to the TMEM45 family.</text>
</comment>
<name>A0AAW2RAX0_9LAMI</name>
<organism evidence="7">
    <name type="scientific">Sesamum calycinum</name>
    <dbReference type="NCBI Taxonomy" id="2727403"/>
    <lineage>
        <taxon>Eukaryota</taxon>
        <taxon>Viridiplantae</taxon>
        <taxon>Streptophyta</taxon>
        <taxon>Embryophyta</taxon>
        <taxon>Tracheophyta</taxon>
        <taxon>Spermatophyta</taxon>
        <taxon>Magnoliopsida</taxon>
        <taxon>eudicotyledons</taxon>
        <taxon>Gunneridae</taxon>
        <taxon>Pentapetalae</taxon>
        <taxon>asterids</taxon>
        <taxon>lamiids</taxon>
        <taxon>Lamiales</taxon>
        <taxon>Pedaliaceae</taxon>
        <taxon>Sesamum</taxon>
    </lineage>
</organism>
<feature type="transmembrane region" description="Helical" evidence="6">
    <location>
        <begin position="51"/>
        <end position="72"/>
    </location>
</feature>
<evidence type="ECO:0000256" key="3">
    <source>
        <dbReference type="ARBA" id="ARBA00022692"/>
    </source>
</evidence>
<proteinExistence type="inferred from homology"/>
<evidence type="ECO:0000256" key="2">
    <source>
        <dbReference type="ARBA" id="ARBA00006948"/>
    </source>
</evidence>
<accession>A0AAW2RAX0</accession>
<feature type="transmembrane region" description="Helical" evidence="6">
    <location>
        <begin position="150"/>
        <end position="171"/>
    </location>
</feature>
<dbReference type="EMBL" id="JACGWM010000004">
    <property type="protein sequence ID" value="KAL0377184.1"/>
    <property type="molecule type" value="Genomic_DNA"/>
</dbReference>
<sequence length="311" mass="35509">MGGTSGHVILGLAFLIIGLWHLFNYIKHHSLNPKSYRTQPWYPLSTRSLRYLEPIAIMLVTFLFISVELFGSRKPLSPDGTIPSKNLRHIEHSIMALSFFIYALFATLFDIISPPARDGLLHFLQAVAFSQQLLILHLHSTDHMGVEGQYHWLLQILTFVSLTTTLLSIAYPKSFLISFVKGFSVVFQGVWLIVAGVMLWTPQWIPKGCFLKTEYGRDAVFCHGDRALDRAKALVNIEFGLYLISLTVLSMVFYLVMIKLYPREKVKYRSLTTRCDIEEDDDGEGCDVDDDSDQKKLKLGMQEILFHKCEV</sequence>
<keyword evidence="5 6" id="KW-0472">Membrane</keyword>
<feature type="transmembrane region" description="Helical" evidence="6">
    <location>
        <begin position="239"/>
        <end position="261"/>
    </location>
</feature>
<dbReference type="InterPro" id="IPR006904">
    <property type="entry name" value="DUF716"/>
</dbReference>
<comment type="caution">
    <text evidence="7">The sequence shown here is derived from an EMBL/GenBank/DDBJ whole genome shotgun (WGS) entry which is preliminary data.</text>
</comment>
<dbReference type="PANTHER" id="PTHR46285">
    <property type="entry name" value="PROTEINASE INHIBITOR I4, SERPIN (DUF716)-RELATED"/>
    <property type="match status" value="1"/>
</dbReference>
<dbReference type="Pfam" id="PF04819">
    <property type="entry name" value="DUF716"/>
    <property type="match status" value="1"/>
</dbReference>
<feature type="transmembrane region" description="Helical" evidence="6">
    <location>
        <begin position="6"/>
        <end position="26"/>
    </location>
</feature>
<feature type="transmembrane region" description="Helical" evidence="6">
    <location>
        <begin position="92"/>
        <end position="112"/>
    </location>
</feature>
<reference evidence="7" key="2">
    <citation type="journal article" date="2024" name="Plant">
        <title>Genomic evolution and insights into agronomic trait innovations of Sesamum species.</title>
        <authorList>
            <person name="Miao H."/>
            <person name="Wang L."/>
            <person name="Qu L."/>
            <person name="Liu H."/>
            <person name="Sun Y."/>
            <person name="Le M."/>
            <person name="Wang Q."/>
            <person name="Wei S."/>
            <person name="Zheng Y."/>
            <person name="Lin W."/>
            <person name="Duan Y."/>
            <person name="Cao H."/>
            <person name="Xiong S."/>
            <person name="Wang X."/>
            <person name="Wei L."/>
            <person name="Li C."/>
            <person name="Ma Q."/>
            <person name="Ju M."/>
            <person name="Zhao R."/>
            <person name="Li G."/>
            <person name="Mu C."/>
            <person name="Tian Q."/>
            <person name="Mei H."/>
            <person name="Zhang T."/>
            <person name="Gao T."/>
            <person name="Zhang H."/>
        </authorList>
    </citation>
    <scope>NUCLEOTIDE SEQUENCE</scope>
    <source>
        <strain evidence="7">KEN8</strain>
    </source>
</reference>
<gene>
    <name evidence="7" type="ORF">Scaly_0836000</name>
</gene>
<protein>
    <submittedName>
        <fullName evidence="7">Uncharacterized protein</fullName>
    </submittedName>
</protein>
<reference evidence="7" key="1">
    <citation type="submission" date="2020-06" db="EMBL/GenBank/DDBJ databases">
        <authorList>
            <person name="Li T."/>
            <person name="Hu X."/>
            <person name="Zhang T."/>
            <person name="Song X."/>
            <person name="Zhang H."/>
            <person name="Dai N."/>
            <person name="Sheng W."/>
            <person name="Hou X."/>
            <person name="Wei L."/>
        </authorList>
    </citation>
    <scope>NUCLEOTIDE SEQUENCE</scope>
    <source>
        <strain evidence="7">KEN8</strain>
        <tissue evidence="7">Leaf</tissue>
    </source>
</reference>
<feature type="transmembrane region" description="Helical" evidence="6">
    <location>
        <begin position="183"/>
        <end position="201"/>
    </location>
</feature>
<evidence type="ECO:0000313" key="7">
    <source>
        <dbReference type="EMBL" id="KAL0377184.1"/>
    </source>
</evidence>
<evidence type="ECO:0000256" key="4">
    <source>
        <dbReference type="ARBA" id="ARBA00022989"/>
    </source>
</evidence>
<dbReference type="GO" id="GO:0016020">
    <property type="term" value="C:membrane"/>
    <property type="evidence" value="ECO:0007669"/>
    <property type="project" value="UniProtKB-SubCell"/>
</dbReference>
<evidence type="ECO:0000256" key="5">
    <source>
        <dbReference type="ARBA" id="ARBA00023136"/>
    </source>
</evidence>
<evidence type="ECO:0000256" key="1">
    <source>
        <dbReference type="ARBA" id="ARBA00004141"/>
    </source>
</evidence>
<feature type="transmembrane region" description="Helical" evidence="6">
    <location>
        <begin position="119"/>
        <end position="138"/>
    </location>
</feature>
<keyword evidence="3 6" id="KW-0812">Transmembrane</keyword>
<dbReference type="AlphaFoldDB" id="A0AAW2RAX0"/>
<keyword evidence="4 6" id="KW-1133">Transmembrane helix</keyword>
<comment type="subcellular location">
    <subcellularLocation>
        <location evidence="1">Membrane</location>
        <topology evidence="1">Multi-pass membrane protein</topology>
    </subcellularLocation>
</comment>
<dbReference type="PANTHER" id="PTHR46285:SF3">
    <property type="entry name" value="PROTEINASE INHIBITOR I4, SERPIN (DUF716)"/>
    <property type="match status" value="1"/>
</dbReference>
<evidence type="ECO:0000256" key="6">
    <source>
        <dbReference type="SAM" id="Phobius"/>
    </source>
</evidence>